<reference evidence="2" key="2">
    <citation type="journal article" date="2022" name="Microbiol. Resour. Announc.">
        <title>Whole-Genome Sequence of Entomortierella parvispora E1425, a Mucoromycotan Fungus Associated with Burkholderiaceae-Related Endosymbiotic Bacteria.</title>
        <authorList>
            <person name="Herlambang A."/>
            <person name="Guo Y."/>
            <person name="Takashima Y."/>
            <person name="Narisawa K."/>
            <person name="Ohta H."/>
            <person name="Nishizawa T."/>
        </authorList>
    </citation>
    <scope>NUCLEOTIDE SEQUENCE</scope>
    <source>
        <strain evidence="2">E1425</strain>
    </source>
</reference>
<accession>A0A9P3HFP4</accession>
<dbReference type="AlphaFoldDB" id="A0A9P3HFP4"/>
<feature type="compositionally biased region" description="Polar residues" evidence="1">
    <location>
        <begin position="251"/>
        <end position="260"/>
    </location>
</feature>
<proteinExistence type="predicted"/>
<organism evidence="2 4">
    <name type="scientific">Entomortierella parvispora</name>
    <dbReference type="NCBI Taxonomy" id="205924"/>
    <lineage>
        <taxon>Eukaryota</taxon>
        <taxon>Fungi</taxon>
        <taxon>Fungi incertae sedis</taxon>
        <taxon>Mucoromycota</taxon>
        <taxon>Mortierellomycotina</taxon>
        <taxon>Mortierellomycetes</taxon>
        <taxon>Mortierellales</taxon>
        <taxon>Mortierellaceae</taxon>
        <taxon>Entomortierella</taxon>
    </lineage>
</organism>
<gene>
    <name evidence="2" type="ORF">EMPS_08165</name>
    <name evidence="3" type="ORF">EMPS_10687</name>
</gene>
<evidence type="ECO:0000313" key="4">
    <source>
        <dbReference type="Proteomes" id="UP000827284"/>
    </source>
</evidence>
<sequence>MPKASSCSFQVCGQGLVQEDRENFTPDDEFHWKTHHVDEPFTFTCGHSRNQVTFHRDRKIGLFTCICRRARILSTGSVKRHYDSCITVKEQFRMMNATGTVPSTTGASAASPSGVGTSTAGPSRAGFSGAGPSNIRASGLHHQKKKSEAGPSEAKRREERPPAFVPNPTLNESVISSEPVISLQPLTSSESSATRELSAPIPDIVNMPVFVEAVYTFMDEVRTWRHEVNDGQRLLSFQLARLGGPTVRQPFNSLATNAPTRLQGHRRVNPERSEEEPRE</sequence>
<dbReference type="EMBL" id="BQFW01000015">
    <property type="protein sequence ID" value="GJJ78328.1"/>
    <property type="molecule type" value="Genomic_DNA"/>
</dbReference>
<name>A0A9P3HFP4_9FUNG</name>
<feature type="region of interest" description="Disordered" evidence="1">
    <location>
        <begin position="102"/>
        <end position="171"/>
    </location>
</feature>
<feature type="compositionally biased region" description="Basic and acidic residues" evidence="1">
    <location>
        <begin position="268"/>
        <end position="279"/>
    </location>
</feature>
<feature type="region of interest" description="Disordered" evidence="1">
    <location>
        <begin position="251"/>
        <end position="279"/>
    </location>
</feature>
<evidence type="ECO:0000313" key="3">
    <source>
        <dbReference type="EMBL" id="GJJ78328.1"/>
    </source>
</evidence>
<protein>
    <submittedName>
        <fullName evidence="2">Uncharacterized protein</fullName>
    </submittedName>
</protein>
<evidence type="ECO:0000313" key="2">
    <source>
        <dbReference type="EMBL" id="GJJ75807.1"/>
    </source>
</evidence>
<comment type="caution">
    <text evidence="2">The sequence shown here is derived from an EMBL/GenBank/DDBJ whole genome shotgun (WGS) entry which is preliminary data.</text>
</comment>
<reference evidence="2" key="1">
    <citation type="submission" date="2021-11" db="EMBL/GenBank/DDBJ databases">
        <authorList>
            <person name="Herlambang A."/>
            <person name="Guo Y."/>
            <person name="Takashima Y."/>
            <person name="Nishizawa T."/>
        </authorList>
    </citation>
    <scope>NUCLEOTIDE SEQUENCE</scope>
    <source>
        <strain evidence="2">E1425</strain>
    </source>
</reference>
<evidence type="ECO:0000256" key="1">
    <source>
        <dbReference type="SAM" id="MobiDB-lite"/>
    </source>
</evidence>
<dbReference type="EMBL" id="BQFW01000011">
    <property type="protein sequence ID" value="GJJ75807.1"/>
    <property type="molecule type" value="Genomic_DNA"/>
</dbReference>
<feature type="compositionally biased region" description="Low complexity" evidence="1">
    <location>
        <begin position="102"/>
        <end position="123"/>
    </location>
</feature>
<dbReference type="Proteomes" id="UP000827284">
    <property type="component" value="Unassembled WGS sequence"/>
</dbReference>
<keyword evidence="4" id="KW-1185">Reference proteome</keyword>
<dbReference type="OrthoDB" id="2492277at2759"/>